<dbReference type="Proteomes" id="UP000266841">
    <property type="component" value="Unassembled WGS sequence"/>
</dbReference>
<feature type="non-terminal residue" evidence="2">
    <location>
        <position position="1"/>
    </location>
</feature>
<name>K0S535_THAOC</name>
<evidence type="ECO:0000313" key="3">
    <source>
        <dbReference type="Proteomes" id="UP000266841"/>
    </source>
</evidence>
<sequence length="77" mass="8207">TSSSGDPFSSTVVEADDRSLRRSSLDLAEGSKGRDVVVFDMTKIPLGETAYASRRYAEAGCAVRFAGSHSRQPVPSL</sequence>
<proteinExistence type="predicted"/>
<feature type="region of interest" description="Disordered" evidence="1">
    <location>
        <begin position="1"/>
        <end position="20"/>
    </location>
</feature>
<organism evidence="2 3">
    <name type="scientific">Thalassiosira oceanica</name>
    <name type="common">Marine diatom</name>
    <dbReference type="NCBI Taxonomy" id="159749"/>
    <lineage>
        <taxon>Eukaryota</taxon>
        <taxon>Sar</taxon>
        <taxon>Stramenopiles</taxon>
        <taxon>Ochrophyta</taxon>
        <taxon>Bacillariophyta</taxon>
        <taxon>Coscinodiscophyceae</taxon>
        <taxon>Thalassiosirophycidae</taxon>
        <taxon>Thalassiosirales</taxon>
        <taxon>Thalassiosiraceae</taxon>
        <taxon>Thalassiosira</taxon>
    </lineage>
</organism>
<comment type="caution">
    <text evidence="2">The sequence shown here is derived from an EMBL/GenBank/DDBJ whole genome shotgun (WGS) entry which is preliminary data.</text>
</comment>
<protein>
    <submittedName>
        <fullName evidence="2">Uncharacterized protein</fullName>
    </submittedName>
</protein>
<reference evidence="2 3" key="1">
    <citation type="journal article" date="2012" name="Genome Biol.">
        <title>Genome and low-iron response of an oceanic diatom adapted to chronic iron limitation.</title>
        <authorList>
            <person name="Lommer M."/>
            <person name="Specht M."/>
            <person name="Roy A.S."/>
            <person name="Kraemer L."/>
            <person name="Andreson R."/>
            <person name="Gutowska M.A."/>
            <person name="Wolf J."/>
            <person name="Bergner S.V."/>
            <person name="Schilhabel M.B."/>
            <person name="Klostermeier U.C."/>
            <person name="Beiko R.G."/>
            <person name="Rosenstiel P."/>
            <person name="Hippler M."/>
            <person name="Laroche J."/>
        </authorList>
    </citation>
    <scope>NUCLEOTIDE SEQUENCE [LARGE SCALE GENOMIC DNA]</scope>
    <source>
        <strain evidence="2 3">CCMP1005</strain>
    </source>
</reference>
<accession>K0S535</accession>
<dbReference type="AlphaFoldDB" id="K0S535"/>
<evidence type="ECO:0000256" key="1">
    <source>
        <dbReference type="SAM" id="MobiDB-lite"/>
    </source>
</evidence>
<gene>
    <name evidence="2" type="ORF">THAOC_26440</name>
</gene>
<dbReference type="EMBL" id="AGNL01036536">
    <property type="protein sequence ID" value="EJK54012.1"/>
    <property type="molecule type" value="Genomic_DNA"/>
</dbReference>
<keyword evidence="3" id="KW-1185">Reference proteome</keyword>
<feature type="compositionally biased region" description="Polar residues" evidence="1">
    <location>
        <begin position="1"/>
        <end position="12"/>
    </location>
</feature>
<evidence type="ECO:0000313" key="2">
    <source>
        <dbReference type="EMBL" id="EJK54012.1"/>
    </source>
</evidence>